<proteinExistence type="predicted"/>
<dbReference type="Gene3D" id="1.10.1750.10">
    <property type="match status" value="1"/>
</dbReference>
<name>A0ABT8YGB7_9HYPH</name>
<sequence length="102" mass="11207">MVAVLTGEICGLLMGPAEGRDRRFAHAHIQQIAMYVCHVVLQLTLTDIGLCFHRDRTTVGHACARVEDRRDSAGYDALVAVIERIVEGMLSATNSEWQGVGR</sequence>
<dbReference type="Pfam" id="PF08299">
    <property type="entry name" value="Bac_DnaA_C"/>
    <property type="match status" value="1"/>
</dbReference>
<dbReference type="InterPro" id="IPR010921">
    <property type="entry name" value="Trp_repressor/repl_initiator"/>
</dbReference>
<dbReference type="SMART" id="SM00760">
    <property type="entry name" value="Bac_DnaA_C"/>
    <property type="match status" value="1"/>
</dbReference>
<dbReference type="CDD" id="cd06571">
    <property type="entry name" value="Bac_DnaA_C"/>
    <property type="match status" value="1"/>
</dbReference>
<dbReference type="RefSeq" id="WP_304374598.1">
    <property type="nucleotide sequence ID" value="NZ_JAUOZU010000001.1"/>
</dbReference>
<dbReference type="SUPFAM" id="SSF48295">
    <property type="entry name" value="TrpR-like"/>
    <property type="match status" value="1"/>
</dbReference>
<dbReference type="Proteomes" id="UP001174932">
    <property type="component" value="Unassembled WGS sequence"/>
</dbReference>
<protein>
    <submittedName>
        <fullName evidence="2">Helix-turn-helix domain-containing protein</fullName>
    </submittedName>
</protein>
<organism evidence="2 3">
    <name type="scientific">Rhizobium alvei</name>
    <dbReference type="NCBI Taxonomy" id="1132659"/>
    <lineage>
        <taxon>Bacteria</taxon>
        <taxon>Pseudomonadati</taxon>
        <taxon>Pseudomonadota</taxon>
        <taxon>Alphaproteobacteria</taxon>
        <taxon>Hyphomicrobiales</taxon>
        <taxon>Rhizobiaceae</taxon>
        <taxon>Rhizobium/Agrobacterium group</taxon>
        <taxon>Rhizobium</taxon>
    </lineage>
</organism>
<comment type="caution">
    <text evidence="2">The sequence shown here is derived from an EMBL/GenBank/DDBJ whole genome shotgun (WGS) entry which is preliminary data.</text>
</comment>
<reference evidence="2" key="2">
    <citation type="submission" date="2023-07" db="EMBL/GenBank/DDBJ databases">
        <authorList>
            <person name="Shen H."/>
        </authorList>
    </citation>
    <scope>NUCLEOTIDE SEQUENCE</scope>
    <source>
        <strain evidence="2">TNR-22</strain>
    </source>
</reference>
<evidence type="ECO:0000313" key="3">
    <source>
        <dbReference type="Proteomes" id="UP001174932"/>
    </source>
</evidence>
<reference evidence="2" key="1">
    <citation type="journal article" date="2015" name="Int. J. Syst. Evol. Microbiol.">
        <title>Rhizobium alvei sp. nov., isolated from a freshwater river.</title>
        <authorList>
            <person name="Sheu S.Y."/>
            <person name="Huang H.W."/>
            <person name="Young C.C."/>
            <person name="Chen W.M."/>
        </authorList>
    </citation>
    <scope>NUCLEOTIDE SEQUENCE</scope>
    <source>
        <strain evidence="2">TNR-22</strain>
    </source>
</reference>
<gene>
    <name evidence="2" type="ORF">Q4481_02045</name>
</gene>
<accession>A0ABT8YGB7</accession>
<keyword evidence="3" id="KW-1185">Reference proteome</keyword>
<dbReference type="EMBL" id="JAUOZU010000001">
    <property type="protein sequence ID" value="MDO6962718.1"/>
    <property type="molecule type" value="Genomic_DNA"/>
</dbReference>
<evidence type="ECO:0000313" key="2">
    <source>
        <dbReference type="EMBL" id="MDO6962718.1"/>
    </source>
</evidence>
<feature type="domain" description="Chromosomal replication initiator DnaA C-terminal" evidence="1">
    <location>
        <begin position="1"/>
        <end position="66"/>
    </location>
</feature>
<evidence type="ECO:0000259" key="1">
    <source>
        <dbReference type="SMART" id="SM00760"/>
    </source>
</evidence>
<dbReference type="InterPro" id="IPR013159">
    <property type="entry name" value="DnaA_C"/>
</dbReference>